<gene>
    <name evidence="2" type="ORF">C3L50_04125</name>
</gene>
<dbReference type="Pfam" id="PF08000">
    <property type="entry name" value="bPH_1"/>
    <property type="match status" value="1"/>
</dbReference>
<keyword evidence="2" id="KW-0067">ATP-binding</keyword>
<dbReference type="GO" id="GO:0004386">
    <property type="term" value="F:helicase activity"/>
    <property type="evidence" value="ECO:0007669"/>
    <property type="project" value="UniProtKB-KW"/>
</dbReference>
<dbReference type="Gene3D" id="2.30.29.50">
    <property type="entry name" value="Bacterial Pleckstrin homology domain"/>
    <property type="match status" value="1"/>
</dbReference>
<dbReference type="Proteomes" id="UP000237310">
    <property type="component" value="Unassembled WGS sequence"/>
</dbReference>
<dbReference type="CDD" id="cd13225">
    <property type="entry name" value="PH-like_bacteria"/>
    <property type="match status" value="1"/>
</dbReference>
<feature type="domain" description="Bacterial Pleckstrin homology" evidence="1">
    <location>
        <begin position="2"/>
        <end position="124"/>
    </location>
</feature>
<organism evidence="2 3">
    <name type="scientific">Flavobacterium alvei</name>
    <dbReference type="NCBI Taxonomy" id="2080416"/>
    <lineage>
        <taxon>Bacteria</taxon>
        <taxon>Pseudomonadati</taxon>
        <taxon>Bacteroidota</taxon>
        <taxon>Flavobacteriia</taxon>
        <taxon>Flavobacteriales</taxon>
        <taxon>Flavobacteriaceae</taxon>
        <taxon>Flavobacterium</taxon>
    </lineage>
</organism>
<dbReference type="AlphaFoldDB" id="A0A2S5AF05"/>
<accession>A0A2S5AF05</accession>
<keyword evidence="2" id="KW-0547">Nucleotide-binding</keyword>
<comment type="caution">
    <text evidence="2">The sequence shown here is derived from an EMBL/GenBank/DDBJ whole genome shotgun (WGS) entry which is preliminary data.</text>
</comment>
<reference evidence="2 3" key="1">
    <citation type="submission" date="2018-01" db="EMBL/GenBank/DDBJ databases">
        <authorList>
            <person name="Gaut B.S."/>
            <person name="Morton B.R."/>
            <person name="Clegg M.T."/>
            <person name="Duvall M.R."/>
        </authorList>
    </citation>
    <scope>NUCLEOTIDE SEQUENCE [LARGE SCALE GENOMIC DNA]</scope>
    <source>
        <strain evidence="2 3">HR-AY</strain>
    </source>
</reference>
<dbReference type="PANTHER" id="PTHR35796:SF3">
    <property type="entry name" value="BHLH DOMAIN-CONTAINING PROTEIN"/>
    <property type="match status" value="1"/>
</dbReference>
<keyword evidence="2" id="KW-0378">Hydrolase</keyword>
<dbReference type="SUPFAM" id="SSF50729">
    <property type="entry name" value="PH domain-like"/>
    <property type="match status" value="1"/>
</dbReference>
<keyword evidence="2" id="KW-0347">Helicase</keyword>
<evidence type="ECO:0000313" key="2">
    <source>
        <dbReference type="EMBL" id="POY40693.1"/>
    </source>
</evidence>
<evidence type="ECO:0000259" key="1">
    <source>
        <dbReference type="Pfam" id="PF08000"/>
    </source>
</evidence>
<dbReference type="RefSeq" id="WP_103804879.1">
    <property type="nucleotide sequence ID" value="NZ_PQVG01000002.1"/>
</dbReference>
<keyword evidence="3" id="KW-1185">Reference proteome</keyword>
<dbReference type="InterPro" id="IPR037063">
    <property type="entry name" value="PHb_sf"/>
</dbReference>
<proteinExistence type="predicted"/>
<dbReference type="PANTHER" id="PTHR35796">
    <property type="entry name" value="HYPOTHETICAL CYTOSOLIC PROTEIN"/>
    <property type="match status" value="1"/>
</dbReference>
<protein>
    <submittedName>
        <fullName evidence="2">Helicase</fullName>
    </submittedName>
</protein>
<dbReference type="OrthoDB" id="9803613at2"/>
<dbReference type="EMBL" id="PQVG01000002">
    <property type="protein sequence ID" value="POY40693.1"/>
    <property type="molecule type" value="Genomic_DNA"/>
</dbReference>
<evidence type="ECO:0000313" key="3">
    <source>
        <dbReference type="Proteomes" id="UP000237310"/>
    </source>
</evidence>
<sequence>MGFFSALIGNAGAVSQESLVKDYGKLLIESEEIELGFKLIRDVFIFTNKRLILVEKQGLTASKIEYKSITYKSISRFSVETAGTFDLEAELKIWVSSETHPSIVKQFNKSVNVYDVHMVLATHVLNS</sequence>
<dbReference type="InterPro" id="IPR012544">
    <property type="entry name" value="PHb"/>
</dbReference>
<name>A0A2S5AF05_9FLAO</name>